<dbReference type="Pfam" id="PF00098">
    <property type="entry name" value="zf-CCHC"/>
    <property type="match status" value="1"/>
</dbReference>
<dbReference type="VEuPathDB" id="VectorBase:LDEU006636"/>
<evidence type="ECO:0000256" key="3">
    <source>
        <dbReference type="ARBA" id="ARBA00022722"/>
    </source>
</evidence>
<feature type="region of interest" description="Disordered" evidence="6">
    <location>
        <begin position="79"/>
        <end position="98"/>
    </location>
</feature>
<dbReference type="Pfam" id="PF13975">
    <property type="entry name" value="gag-asp_proteas"/>
    <property type="match status" value="1"/>
</dbReference>
<evidence type="ECO:0000256" key="5">
    <source>
        <dbReference type="PROSITE-ProRule" id="PRU00047"/>
    </source>
</evidence>
<dbReference type="AlphaFoldDB" id="A0A443SD71"/>
<evidence type="ECO:0000256" key="4">
    <source>
        <dbReference type="ARBA" id="ARBA00022759"/>
    </source>
</evidence>
<feature type="region of interest" description="Disordered" evidence="6">
    <location>
        <begin position="27"/>
        <end position="61"/>
    </location>
</feature>
<keyword evidence="5" id="KW-0862">Zinc</keyword>
<dbReference type="InterPro" id="IPR021109">
    <property type="entry name" value="Peptidase_aspartic_dom_sf"/>
</dbReference>
<dbReference type="GO" id="GO:0004519">
    <property type="term" value="F:endonuclease activity"/>
    <property type="evidence" value="ECO:0007669"/>
    <property type="project" value="UniProtKB-KW"/>
</dbReference>
<accession>A0A443SD71</accession>
<dbReference type="Gene3D" id="3.10.10.10">
    <property type="entry name" value="HIV Type 1 Reverse Transcriptase, subunit A, domain 1"/>
    <property type="match status" value="1"/>
</dbReference>
<reference evidence="8 9" key="1">
    <citation type="journal article" date="2018" name="Gigascience">
        <title>Genomes of trombidid mites reveal novel predicted allergens and laterally-transferred genes associated with secondary metabolism.</title>
        <authorList>
            <person name="Dong X."/>
            <person name="Chaisiri K."/>
            <person name="Xia D."/>
            <person name="Armstrong S.D."/>
            <person name="Fang Y."/>
            <person name="Donnelly M.J."/>
            <person name="Kadowaki T."/>
            <person name="McGarry J.W."/>
            <person name="Darby A.C."/>
            <person name="Makepeace B.L."/>
        </authorList>
    </citation>
    <scope>NUCLEOTIDE SEQUENCE [LARGE SCALE GENOMIC DNA]</scope>
    <source>
        <strain evidence="8">UoL-UT</strain>
    </source>
</reference>
<keyword evidence="4" id="KW-0378">Hydrolase</keyword>
<name>A0A443SD71_9ACAR</name>
<dbReference type="PANTHER" id="PTHR37984">
    <property type="entry name" value="PROTEIN CBG26694"/>
    <property type="match status" value="1"/>
</dbReference>
<dbReference type="SMART" id="SM00343">
    <property type="entry name" value="ZnF_C2HC"/>
    <property type="match status" value="1"/>
</dbReference>
<dbReference type="CDD" id="cd00303">
    <property type="entry name" value="retropepsin_like"/>
    <property type="match status" value="1"/>
</dbReference>
<dbReference type="SUPFAM" id="SSF56672">
    <property type="entry name" value="DNA/RNA polymerases"/>
    <property type="match status" value="1"/>
</dbReference>
<dbReference type="Gene3D" id="2.40.70.10">
    <property type="entry name" value="Acid Proteases"/>
    <property type="match status" value="1"/>
</dbReference>
<dbReference type="GO" id="GO:0003676">
    <property type="term" value="F:nucleic acid binding"/>
    <property type="evidence" value="ECO:0007669"/>
    <property type="project" value="InterPro"/>
</dbReference>
<dbReference type="InterPro" id="IPR036875">
    <property type="entry name" value="Znf_CCHC_sf"/>
</dbReference>
<keyword evidence="3" id="KW-0540">Nuclease</keyword>
<dbReference type="InterPro" id="IPR005162">
    <property type="entry name" value="Retrotrans_gag_dom"/>
</dbReference>
<dbReference type="Proteomes" id="UP000288716">
    <property type="component" value="Unassembled WGS sequence"/>
</dbReference>
<evidence type="ECO:0000256" key="6">
    <source>
        <dbReference type="SAM" id="MobiDB-lite"/>
    </source>
</evidence>
<keyword evidence="1" id="KW-0808">Transferase</keyword>
<feature type="non-terminal residue" evidence="8">
    <location>
        <position position="1011"/>
    </location>
</feature>
<dbReference type="InterPro" id="IPR001878">
    <property type="entry name" value="Znf_CCHC"/>
</dbReference>
<dbReference type="Pfam" id="PF03732">
    <property type="entry name" value="Retrotrans_gag"/>
    <property type="match status" value="1"/>
</dbReference>
<dbReference type="STRING" id="299467.A0A443SD71"/>
<dbReference type="InterPro" id="IPR050951">
    <property type="entry name" value="Retrovirus_Pol_polyprotein"/>
</dbReference>
<dbReference type="EMBL" id="NCKV01003739">
    <property type="protein sequence ID" value="RWS25405.1"/>
    <property type="molecule type" value="Genomic_DNA"/>
</dbReference>
<dbReference type="GO" id="GO:0016779">
    <property type="term" value="F:nucleotidyltransferase activity"/>
    <property type="evidence" value="ECO:0007669"/>
    <property type="project" value="UniProtKB-KW"/>
</dbReference>
<dbReference type="SUPFAM" id="SSF50630">
    <property type="entry name" value="Acid proteases"/>
    <property type="match status" value="1"/>
</dbReference>
<dbReference type="SUPFAM" id="SSF57756">
    <property type="entry name" value="Retrovirus zinc finger-like domains"/>
    <property type="match status" value="1"/>
</dbReference>
<keyword evidence="2" id="KW-0548">Nucleotidyltransferase</keyword>
<feature type="compositionally biased region" description="Polar residues" evidence="6">
    <location>
        <begin position="88"/>
        <end position="98"/>
    </location>
</feature>
<dbReference type="Gene3D" id="4.10.60.10">
    <property type="entry name" value="Zinc finger, CCHC-type"/>
    <property type="match status" value="1"/>
</dbReference>
<proteinExistence type="predicted"/>
<keyword evidence="4" id="KW-0255">Endonuclease</keyword>
<keyword evidence="5" id="KW-0479">Metal-binding</keyword>
<sequence>MDTVNEVLDMFGDEAKNEAMKVLKRSCDKDNELGATGGDEYDVDYEPTAPALSPEKQKSNSCENINTLSKETGAISKSKFNFPSNKSTTKPMNIDTSSNEMPTLEEWLDMKDKQHEAVIQVTLSLLEKSTGNQDNDWIELYMRLPKRTIIDMYKKMAQQCISRKNEKPKEIRQLPPSSNSSERRYVYNHMANFSTGKSNDVMLAEAIQKLSMTVEAAHKPQQFRPDYDPKRWMKKFEKVALANRWNDEQKIYSFTQSVSFEIISWMQNTFPDSEEITWNDLKAEFIDEYSTPDKQMQSRLELQFLKQREQEDVRTYFNRAIDLIDSADNSMSGEMKSSFIIKGLKKDLRRKINVVGNANIHYSQLFSVLREAECLLNIDRKIDEEENQFKRNFNKVNNDNLFQKKSFNKQQPLSRENHNYARYQQHVRPNTFLRPQSARPVQRQQNQHNEMKQRGCFNGCYRCGKTGHLMKNCPMNNTYLNRETSVIKELQNDRYKKDFNEQNQMFDRNRNYYTTKPDSFSQFVTNIQRDNIKTPDATFSQMATRKNEDTKDQKFKGDDGKFSKSTIPFRRKLLAVRMKNNETNMSYATVIINGVEVDACLDTGAVTSVLSRPMFYMTGAEFVDHPSIMNTVSGSEIISAGKALVTVTFDGISREMEFIILDECCEEVLLGDDFYKTFQVSIDYKTNTVKQQLVTGSDMKCDSERMLAKLTLHNESLKENEERFMQQRINNSVYCRKTTRIPAQTAKFVDFFTQSKLSSGIITPQNVSANYSFYNKNDTRTHKILVMNYTDKSINVPRFQKIGFIDGDEHDVVENYFCQNKYKYSTIYYFASDKSNINWKKQESIENQNSDDNIVSKVKINEQLTSEQKEQVKVLLNQNRNRFSNSVTDIGYCDLYKHKIELNSNIPVTKNYYKMSKLYADILEDIINDYLDAGLIEHSDSDYRSPAFLVLKPHLPTNFDVYDKNNYRMVVDYTALNAKTKSDVFPIPVVTQAIERLGGNNYFSKFDIYNA</sequence>
<evidence type="ECO:0000256" key="1">
    <source>
        <dbReference type="ARBA" id="ARBA00022679"/>
    </source>
</evidence>
<dbReference type="PROSITE" id="PS50158">
    <property type="entry name" value="ZF_CCHC"/>
    <property type="match status" value="1"/>
</dbReference>
<protein>
    <submittedName>
        <fullName evidence="8">Retrovirus-related Pol polyprotein from transposon 17.6-like protein</fullName>
    </submittedName>
</protein>
<evidence type="ECO:0000259" key="7">
    <source>
        <dbReference type="PROSITE" id="PS50158"/>
    </source>
</evidence>
<keyword evidence="9" id="KW-1185">Reference proteome</keyword>
<keyword evidence="5" id="KW-0863">Zinc-finger</keyword>
<dbReference type="PANTHER" id="PTHR37984:SF5">
    <property type="entry name" value="PROTEIN NYNRIN-LIKE"/>
    <property type="match status" value="1"/>
</dbReference>
<dbReference type="GO" id="GO:0071897">
    <property type="term" value="P:DNA biosynthetic process"/>
    <property type="evidence" value="ECO:0007669"/>
    <property type="project" value="UniProtKB-ARBA"/>
</dbReference>
<dbReference type="OrthoDB" id="5869299at2759"/>
<evidence type="ECO:0000313" key="8">
    <source>
        <dbReference type="EMBL" id="RWS25405.1"/>
    </source>
</evidence>
<dbReference type="InterPro" id="IPR043502">
    <property type="entry name" value="DNA/RNA_pol_sf"/>
</dbReference>
<evidence type="ECO:0000313" key="9">
    <source>
        <dbReference type="Proteomes" id="UP000288716"/>
    </source>
</evidence>
<evidence type="ECO:0000256" key="2">
    <source>
        <dbReference type="ARBA" id="ARBA00022695"/>
    </source>
</evidence>
<dbReference type="InterPro" id="IPR043128">
    <property type="entry name" value="Rev_trsase/Diguanyl_cyclase"/>
</dbReference>
<comment type="caution">
    <text evidence="8">The sequence shown here is derived from an EMBL/GenBank/DDBJ whole genome shotgun (WGS) entry which is preliminary data.</text>
</comment>
<feature type="domain" description="CCHC-type" evidence="7">
    <location>
        <begin position="460"/>
        <end position="474"/>
    </location>
</feature>
<organism evidence="8 9">
    <name type="scientific">Leptotrombidium deliense</name>
    <dbReference type="NCBI Taxonomy" id="299467"/>
    <lineage>
        <taxon>Eukaryota</taxon>
        <taxon>Metazoa</taxon>
        <taxon>Ecdysozoa</taxon>
        <taxon>Arthropoda</taxon>
        <taxon>Chelicerata</taxon>
        <taxon>Arachnida</taxon>
        <taxon>Acari</taxon>
        <taxon>Acariformes</taxon>
        <taxon>Trombidiformes</taxon>
        <taxon>Prostigmata</taxon>
        <taxon>Anystina</taxon>
        <taxon>Parasitengona</taxon>
        <taxon>Trombiculoidea</taxon>
        <taxon>Trombiculidae</taxon>
        <taxon>Leptotrombidium</taxon>
    </lineage>
</organism>
<dbReference type="Gene3D" id="3.30.70.270">
    <property type="match status" value="1"/>
</dbReference>
<gene>
    <name evidence="8" type="ORF">B4U80_13082</name>
</gene>
<dbReference type="GO" id="GO:0008270">
    <property type="term" value="F:zinc ion binding"/>
    <property type="evidence" value="ECO:0007669"/>
    <property type="project" value="UniProtKB-KW"/>
</dbReference>